<dbReference type="InterPro" id="IPR038050">
    <property type="entry name" value="Neuro_actylchol_rec"/>
</dbReference>
<keyword evidence="2 5" id="KW-0812">Transmembrane</keyword>
<keyword evidence="4 5" id="KW-0472">Membrane</keyword>
<feature type="non-terminal residue" evidence="8">
    <location>
        <position position="1"/>
    </location>
</feature>
<dbReference type="GO" id="GO:0004888">
    <property type="term" value="F:transmembrane signaling receptor activity"/>
    <property type="evidence" value="ECO:0007669"/>
    <property type="project" value="InterPro"/>
</dbReference>
<dbReference type="CDD" id="cd18989">
    <property type="entry name" value="LGIC_ECD_cation"/>
    <property type="match status" value="1"/>
</dbReference>
<dbReference type="Gene3D" id="1.20.58.390">
    <property type="entry name" value="Neurotransmitter-gated ion-channel transmembrane domain"/>
    <property type="match status" value="1"/>
</dbReference>
<evidence type="ECO:0000256" key="5">
    <source>
        <dbReference type="SAM" id="Phobius"/>
    </source>
</evidence>
<keyword evidence="6" id="KW-0732">Signal</keyword>
<comment type="subcellular location">
    <subcellularLocation>
        <location evidence="1">Membrane</location>
        <topology evidence="1">Multi-pass membrane protein</topology>
    </subcellularLocation>
</comment>
<gene>
    <name evidence="8" type="ORF">g.19412</name>
</gene>
<feature type="transmembrane region" description="Helical" evidence="5">
    <location>
        <begin position="292"/>
        <end position="311"/>
    </location>
</feature>
<feature type="transmembrane region" description="Helical" evidence="5">
    <location>
        <begin position="264"/>
        <end position="285"/>
    </location>
</feature>
<dbReference type="PANTHER" id="PTHR18945">
    <property type="entry name" value="NEUROTRANSMITTER GATED ION CHANNEL"/>
    <property type="match status" value="1"/>
</dbReference>
<sequence>WGRNSTFTHCSTTMLSTHTAILWLIYLLFACANGQEPLPCNNKDSAKTSMMRLKLNLLCGYDKYLRPVLHESNKTEVGFVFAPRIIEFDDMHNTLYLKAWLSMNWKDVHLSWDELQYDGIDSIMLDTSMIWVPDLSMYNSRQEMELNREVGPVMIRSSGKAYTLFALEMTGHCRPNWANWPYDIHKCTISLGSKRYLGSTVNFKFYFEKGLYMDFILPDKEWELIATNSSRNETRFGPDNDTDAEFMVTLDYDFTLRRHASVYVASYLIPGVVMMILSLGLLWIPSDKVERTAILCTLIIMQSLFLQYLAYKIPTNGDTTPYLVCFYRDCLCLTGLLIVETLVTRSMASWASNPPYLQLIFQFIAGNRVLQFLLISDIDPKNAAKLMEAGNDEGSSLVTTDQTQQWRLLIDIVNRSMFFLLVPVYLLLSVSLLPLNVSFSIH</sequence>
<dbReference type="GO" id="GO:0005230">
    <property type="term" value="F:extracellular ligand-gated monoatomic ion channel activity"/>
    <property type="evidence" value="ECO:0007669"/>
    <property type="project" value="InterPro"/>
</dbReference>
<evidence type="ECO:0000256" key="1">
    <source>
        <dbReference type="ARBA" id="ARBA00004141"/>
    </source>
</evidence>
<evidence type="ECO:0000313" key="8">
    <source>
        <dbReference type="EMBL" id="JAS47918.1"/>
    </source>
</evidence>
<dbReference type="SUPFAM" id="SSF63712">
    <property type="entry name" value="Nicotinic receptor ligand binding domain-like"/>
    <property type="match status" value="1"/>
</dbReference>
<dbReference type="SUPFAM" id="SSF90112">
    <property type="entry name" value="Neurotransmitter-gated ion-channel transmembrane pore"/>
    <property type="match status" value="1"/>
</dbReference>
<evidence type="ECO:0000256" key="4">
    <source>
        <dbReference type="ARBA" id="ARBA00023136"/>
    </source>
</evidence>
<feature type="signal peptide" evidence="6">
    <location>
        <begin position="1"/>
        <end position="34"/>
    </location>
</feature>
<dbReference type="Gene3D" id="2.70.170.10">
    <property type="entry name" value="Neurotransmitter-gated ion-channel ligand-binding domain"/>
    <property type="match status" value="1"/>
</dbReference>
<evidence type="ECO:0000256" key="6">
    <source>
        <dbReference type="SAM" id="SignalP"/>
    </source>
</evidence>
<feature type="chain" id="PRO_5008582741" description="Neurotransmitter-gated ion-channel ligand-binding domain-containing protein" evidence="6">
    <location>
        <begin position="35"/>
        <end position="442"/>
    </location>
</feature>
<dbReference type="InterPro" id="IPR006202">
    <property type="entry name" value="Neur_chan_lig-bd"/>
</dbReference>
<evidence type="ECO:0000259" key="7">
    <source>
        <dbReference type="Pfam" id="PF02931"/>
    </source>
</evidence>
<dbReference type="AlphaFoldDB" id="A0A1B6FCL0"/>
<evidence type="ECO:0000256" key="3">
    <source>
        <dbReference type="ARBA" id="ARBA00022989"/>
    </source>
</evidence>
<dbReference type="InterPro" id="IPR036734">
    <property type="entry name" value="Neur_chan_lig-bd_sf"/>
</dbReference>
<proteinExistence type="predicted"/>
<dbReference type="Pfam" id="PF02931">
    <property type="entry name" value="Neur_chan_LBD"/>
    <property type="match status" value="1"/>
</dbReference>
<protein>
    <recommendedName>
        <fullName evidence="7">Neurotransmitter-gated ion-channel ligand-binding domain-containing protein</fullName>
    </recommendedName>
</protein>
<dbReference type="PRINTS" id="PR00252">
    <property type="entry name" value="NRIONCHANNEL"/>
</dbReference>
<dbReference type="InterPro" id="IPR006201">
    <property type="entry name" value="Neur_channel"/>
</dbReference>
<dbReference type="GO" id="GO:0016020">
    <property type="term" value="C:membrane"/>
    <property type="evidence" value="ECO:0007669"/>
    <property type="project" value="UniProtKB-SubCell"/>
</dbReference>
<dbReference type="EMBL" id="GECZ01021851">
    <property type="protein sequence ID" value="JAS47918.1"/>
    <property type="molecule type" value="Transcribed_RNA"/>
</dbReference>
<feature type="domain" description="Neurotransmitter-gated ion-channel ligand-binding" evidence="7">
    <location>
        <begin position="52"/>
        <end position="259"/>
    </location>
</feature>
<name>A0A1B6FCL0_9HEMI</name>
<dbReference type="InterPro" id="IPR036719">
    <property type="entry name" value="Neuro-gated_channel_TM_sf"/>
</dbReference>
<evidence type="ECO:0000256" key="2">
    <source>
        <dbReference type="ARBA" id="ARBA00022692"/>
    </source>
</evidence>
<keyword evidence="3 5" id="KW-1133">Transmembrane helix</keyword>
<organism evidence="8">
    <name type="scientific">Cuerna arida</name>
    <dbReference type="NCBI Taxonomy" id="1464854"/>
    <lineage>
        <taxon>Eukaryota</taxon>
        <taxon>Metazoa</taxon>
        <taxon>Ecdysozoa</taxon>
        <taxon>Arthropoda</taxon>
        <taxon>Hexapoda</taxon>
        <taxon>Insecta</taxon>
        <taxon>Pterygota</taxon>
        <taxon>Neoptera</taxon>
        <taxon>Paraneoptera</taxon>
        <taxon>Hemiptera</taxon>
        <taxon>Auchenorrhyncha</taxon>
        <taxon>Membracoidea</taxon>
        <taxon>Cicadellidae</taxon>
        <taxon>Cicadellinae</taxon>
        <taxon>Proconiini</taxon>
        <taxon>Cuerna</taxon>
    </lineage>
</organism>
<feature type="transmembrane region" description="Helical" evidence="5">
    <location>
        <begin position="417"/>
        <end position="437"/>
    </location>
</feature>
<accession>A0A1B6FCL0</accession>
<reference evidence="8" key="1">
    <citation type="submission" date="2015-11" db="EMBL/GenBank/DDBJ databases">
        <title>De novo transcriptome assembly of four potential Pierce s Disease insect vectors from Arizona vineyards.</title>
        <authorList>
            <person name="Tassone E.E."/>
        </authorList>
    </citation>
    <scope>NUCLEOTIDE SEQUENCE</scope>
</reference>